<dbReference type="HOGENOM" id="CLU_2159193_0_0_1"/>
<dbReference type="EMBL" id="KN826626">
    <property type="protein sequence ID" value="KIK78332.1"/>
    <property type="molecule type" value="Genomic_DNA"/>
</dbReference>
<evidence type="ECO:0000256" key="1">
    <source>
        <dbReference type="SAM" id="MobiDB-lite"/>
    </source>
</evidence>
<proteinExistence type="predicted"/>
<reference evidence="2 3" key="1">
    <citation type="submission" date="2014-04" db="EMBL/GenBank/DDBJ databases">
        <authorList>
            <consortium name="DOE Joint Genome Institute"/>
            <person name="Kuo A."/>
            <person name="Kohler A."/>
            <person name="Jargeat P."/>
            <person name="Nagy L.G."/>
            <person name="Floudas D."/>
            <person name="Copeland A."/>
            <person name="Barry K.W."/>
            <person name="Cichocki N."/>
            <person name="Veneault-Fourrey C."/>
            <person name="LaButti K."/>
            <person name="Lindquist E.A."/>
            <person name="Lipzen A."/>
            <person name="Lundell T."/>
            <person name="Morin E."/>
            <person name="Murat C."/>
            <person name="Sun H."/>
            <person name="Tunlid A."/>
            <person name="Henrissat B."/>
            <person name="Grigoriev I.V."/>
            <person name="Hibbett D.S."/>
            <person name="Martin F."/>
            <person name="Nordberg H.P."/>
            <person name="Cantor M.N."/>
            <person name="Hua S.X."/>
        </authorList>
    </citation>
    <scope>NUCLEOTIDE SEQUENCE [LARGE SCALE GENOMIC DNA]</scope>
    <source>
        <strain evidence="2 3">Ve08.2h10</strain>
    </source>
</reference>
<evidence type="ECO:0000313" key="3">
    <source>
        <dbReference type="Proteomes" id="UP000054538"/>
    </source>
</evidence>
<protein>
    <submittedName>
        <fullName evidence="2">Unplaced genomic scaffold scaffold_1804, whole genome shotgun sequence</fullName>
    </submittedName>
</protein>
<keyword evidence="3" id="KW-1185">Reference proteome</keyword>
<gene>
    <name evidence="2" type="ORF">PAXRUDRAFT_16927</name>
</gene>
<sequence>MQVIDGGPILNGTVLKRSHSDCGKFVFLPPEAVKGDGREAEKEREYRQGLRNWEVLCESMHTEDETWFQGNGGLLGQEAHISIPIASGDLGEVGPLQHHASDYRPHGQSQP</sequence>
<dbReference type="Proteomes" id="UP000054538">
    <property type="component" value="Unassembled WGS sequence"/>
</dbReference>
<accession>A0A0D0C5B0</accession>
<organism evidence="2 3">
    <name type="scientific">Paxillus rubicundulus Ve08.2h10</name>
    <dbReference type="NCBI Taxonomy" id="930991"/>
    <lineage>
        <taxon>Eukaryota</taxon>
        <taxon>Fungi</taxon>
        <taxon>Dikarya</taxon>
        <taxon>Basidiomycota</taxon>
        <taxon>Agaricomycotina</taxon>
        <taxon>Agaricomycetes</taxon>
        <taxon>Agaricomycetidae</taxon>
        <taxon>Boletales</taxon>
        <taxon>Paxilineae</taxon>
        <taxon>Paxillaceae</taxon>
        <taxon>Paxillus</taxon>
    </lineage>
</organism>
<reference evidence="3" key="2">
    <citation type="submission" date="2015-01" db="EMBL/GenBank/DDBJ databases">
        <title>Evolutionary Origins and Diversification of the Mycorrhizal Mutualists.</title>
        <authorList>
            <consortium name="DOE Joint Genome Institute"/>
            <consortium name="Mycorrhizal Genomics Consortium"/>
            <person name="Kohler A."/>
            <person name="Kuo A."/>
            <person name="Nagy L.G."/>
            <person name="Floudas D."/>
            <person name="Copeland A."/>
            <person name="Barry K.W."/>
            <person name="Cichocki N."/>
            <person name="Veneault-Fourrey C."/>
            <person name="LaButti K."/>
            <person name="Lindquist E.A."/>
            <person name="Lipzen A."/>
            <person name="Lundell T."/>
            <person name="Morin E."/>
            <person name="Murat C."/>
            <person name="Riley R."/>
            <person name="Ohm R."/>
            <person name="Sun H."/>
            <person name="Tunlid A."/>
            <person name="Henrissat B."/>
            <person name="Grigoriev I.V."/>
            <person name="Hibbett D.S."/>
            <person name="Martin F."/>
        </authorList>
    </citation>
    <scope>NUCLEOTIDE SEQUENCE [LARGE SCALE GENOMIC DNA]</scope>
    <source>
        <strain evidence="3">Ve08.2h10</strain>
    </source>
</reference>
<feature type="region of interest" description="Disordered" evidence="1">
    <location>
        <begin position="90"/>
        <end position="111"/>
    </location>
</feature>
<dbReference type="InParanoid" id="A0A0D0C5B0"/>
<dbReference type="AlphaFoldDB" id="A0A0D0C5B0"/>
<evidence type="ECO:0000313" key="2">
    <source>
        <dbReference type="EMBL" id="KIK78332.1"/>
    </source>
</evidence>
<name>A0A0D0C5B0_9AGAM</name>